<dbReference type="AlphaFoldDB" id="A0A931NH86"/>
<organism evidence="4 5">
    <name type="scientific">Inhella proteolytica</name>
    <dbReference type="NCBI Taxonomy" id="2795029"/>
    <lineage>
        <taxon>Bacteria</taxon>
        <taxon>Pseudomonadati</taxon>
        <taxon>Pseudomonadota</taxon>
        <taxon>Betaproteobacteria</taxon>
        <taxon>Burkholderiales</taxon>
        <taxon>Sphaerotilaceae</taxon>
        <taxon>Inhella</taxon>
    </lineage>
</organism>
<evidence type="ECO:0000256" key="2">
    <source>
        <dbReference type="SAM" id="SignalP"/>
    </source>
</evidence>
<name>A0A931NH86_9BURK</name>
<dbReference type="SMART" id="SM00062">
    <property type="entry name" value="PBPb"/>
    <property type="match status" value="1"/>
</dbReference>
<protein>
    <submittedName>
        <fullName evidence="4">Amino acid ABC transporter substrate-binding protein</fullName>
    </submittedName>
</protein>
<feature type="chain" id="PRO_5037863228" evidence="2">
    <location>
        <begin position="26"/>
        <end position="262"/>
    </location>
</feature>
<reference evidence="4" key="1">
    <citation type="submission" date="2020-12" db="EMBL/GenBank/DDBJ databases">
        <title>The genome sequence of Inhella sp. 1Y17.</title>
        <authorList>
            <person name="Liu Y."/>
        </authorList>
    </citation>
    <scope>NUCLEOTIDE SEQUENCE</scope>
    <source>
        <strain evidence="4">1Y17</strain>
    </source>
</reference>
<dbReference type="Gene3D" id="3.40.190.10">
    <property type="entry name" value="Periplasmic binding protein-like II"/>
    <property type="match status" value="2"/>
</dbReference>
<gene>
    <name evidence="4" type="ORF">I7X39_13760</name>
</gene>
<evidence type="ECO:0000313" key="4">
    <source>
        <dbReference type="EMBL" id="MBH9577966.1"/>
    </source>
</evidence>
<dbReference type="RefSeq" id="WP_198111739.1">
    <property type="nucleotide sequence ID" value="NZ_JAEDAK010000009.1"/>
</dbReference>
<feature type="domain" description="Solute-binding protein family 3/N-terminal" evidence="3">
    <location>
        <begin position="29"/>
        <end position="258"/>
    </location>
</feature>
<dbReference type="Proteomes" id="UP000613266">
    <property type="component" value="Unassembled WGS sequence"/>
</dbReference>
<proteinExistence type="predicted"/>
<keyword evidence="5" id="KW-1185">Reference proteome</keyword>
<comment type="caution">
    <text evidence="4">The sequence shown here is derived from an EMBL/GenBank/DDBJ whole genome shotgun (WGS) entry which is preliminary data.</text>
</comment>
<feature type="signal peptide" evidence="2">
    <location>
        <begin position="1"/>
        <end position="25"/>
    </location>
</feature>
<dbReference type="EMBL" id="JAEDAK010000009">
    <property type="protein sequence ID" value="MBH9577966.1"/>
    <property type="molecule type" value="Genomic_DNA"/>
</dbReference>
<dbReference type="PANTHER" id="PTHR35936:SF25">
    <property type="entry name" value="ABC TRANSPORTER SUBSTRATE-BINDING PROTEIN"/>
    <property type="match status" value="1"/>
</dbReference>
<evidence type="ECO:0000256" key="1">
    <source>
        <dbReference type="ARBA" id="ARBA00022729"/>
    </source>
</evidence>
<dbReference type="SUPFAM" id="SSF53850">
    <property type="entry name" value="Periplasmic binding protein-like II"/>
    <property type="match status" value="1"/>
</dbReference>
<dbReference type="InterPro" id="IPR001638">
    <property type="entry name" value="Solute-binding_3/MltF_N"/>
</dbReference>
<evidence type="ECO:0000313" key="5">
    <source>
        <dbReference type="Proteomes" id="UP000613266"/>
    </source>
</evidence>
<dbReference type="Pfam" id="PF00497">
    <property type="entry name" value="SBP_bac_3"/>
    <property type="match status" value="1"/>
</dbReference>
<keyword evidence="1 2" id="KW-0732">Signal</keyword>
<accession>A0A931NH86</accession>
<dbReference type="PANTHER" id="PTHR35936">
    <property type="entry name" value="MEMBRANE-BOUND LYTIC MUREIN TRANSGLYCOSYLASE F"/>
    <property type="match status" value="1"/>
</dbReference>
<evidence type="ECO:0000259" key="3">
    <source>
        <dbReference type="SMART" id="SM00062"/>
    </source>
</evidence>
<sequence length="262" mass="29459">MFRKPSLLRFLLPLLALGLGLPAPACVKSLRWSDDAPYSARGADGELQGIDIEINQELMRRLGCQLEFKEMPFGRGLRELEAGSLDMMGSAFRRPERERFAWFSAPVLQARKRLFVRRADLPGFRARNLREWLQGGVTLGVLPGVVYGPEFSALQQDPALQPHIHTVVNRRSLWLMLDRERIDGMLVDELTAAYELRRLALDERLAPAPLVVESEPSYTAFSKRSTAPEFVARYNEALAAMARDGSLARILARHGNRPQPGP</sequence>